<dbReference type="InterPro" id="IPR050843">
    <property type="entry name" value="Glycosyl_Hydrlase_38"/>
</dbReference>
<dbReference type="InterPro" id="IPR013780">
    <property type="entry name" value="Glyco_hydro_b"/>
</dbReference>
<evidence type="ECO:0000256" key="4">
    <source>
        <dbReference type="ARBA" id="ARBA00022801"/>
    </source>
</evidence>
<evidence type="ECO:0000256" key="1">
    <source>
        <dbReference type="ARBA" id="ARBA00009792"/>
    </source>
</evidence>
<dbReference type="PANTHER" id="PTHR11607:SF70">
    <property type="entry name" value="ALPHA-MANNOSIDASE"/>
    <property type="match status" value="1"/>
</dbReference>
<dbReference type="FunFam" id="3.20.110.10:FF:000007">
    <property type="entry name" value="Alpha-mannosidase"/>
    <property type="match status" value="1"/>
</dbReference>
<proteinExistence type="inferred from homology"/>
<dbReference type="GO" id="GO:0004572">
    <property type="term" value="F:mannosyl-oligosaccharide 1,3-1,6-alpha-mannosidase activity"/>
    <property type="evidence" value="ECO:0007669"/>
    <property type="project" value="UniProtKB-EC"/>
</dbReference>
<evidence type="ECO:0000259" key="11">
    <source>
        <dbReference type="SMART" id="SM00872"/>
    </source>
</evidence>
<evidence type="ECO:0000256" key="7">
    <source>
        <dbReference type="ARBA" id="ARBA00059516"/>
    </source>
</evidence>
<dbReference type="GO" id="GO:0046872">
    <property type="term" value="F:metal ion binding"/>
    <property type="evidence" value="ECO:0007669"/>
    <property type="project" value="UniProtKB-KW"/>
</dbReference>
<dbReference type="InterPro" id="IPR028995">
    <property type="entry name" value="Glyco_hydro_57/38_cen_sf"/>
</dbReference>
<comment type="caution">
    <text evidence="12">The sequence shown here is derived from an EMBL/GenBank/DDBJ whole genome shotgun (WGS) entry which is preliminary data.</text>
</comment>
<accession>A0A553PNG2</accession>
<evidence type="ECO:0000256" key="9">
    <source>
        <dbReference type="RuleBase" id="RU361199"/>
    </source>
</evidence>
<comment type="subunit">
    <text evidence="2">Homodimer; disulfide-linked.</text>
</comment>
<dbReference type="EMBL" id="VCGU01000002">
    <property type="protein sequence ID" value="TRY79214.1"/>
    <property type="molecule type" value="Genomic_DNA"/>
</dbReference>
<organism evidence="12 13">
    <name type="scientific">Tigriopus californicus</name>
    <name type="common">Marine copepod</name>
    <dbReference type="NCBI Taxonomy" id="6832"/>
    <lineage>
        <taxon>Eukaryota</taxon>
        <taxon>Metazoa</taxon>
        <taxon>Ecdysozoa</taxon>
        <taxon>Arthropoda</taxon>
        <taxon>Crustacea</taxon>
        <taxon>Multicrustacea</taxon>
        <taxon>Hexanauplia</taxon>
        <taxon>Copepoda</taxon>
        <taxon>Harpacticoida</taxon>
        <taxon>Harpacticidae</taxon>
        <taxon>Tigriopus</taxon>
    </lineage>
</organism>
<dbReference type="SUPFAM" id="SSF88688">
    <property type="entry name" value="Families 57/38 glycoside transferase middle domain"/>
    <property type="match status" value="1"/>
</dbReference>
<keyword evidence="3 9" id="KW-0479">Metal-binding</keyword>
<keyword evidence="6 9" id="KW-0326">Glycosidase</keyword>
<evidence type="ECO:0000313" key="13">
    <source>
        <dbReference type="Proteomes" id="UP000318571"/>
    </source>
</evidence>
<dbReference type="Pfam" id="PF09261">
    <property type="entry name" value="Alpha-mann_mid"/>
    <property type="match status" value="1"/>
</dbReference>
<evidence type="ECO:0000256" key="6">
    <source>
        <dbReference type="ARBA" id="ARBA00023295"/>
    </source>
</evidence>
<feature type="region of interest" description="Disordered" evidence="10">
    <location>
        <begin position="1"/>
        <end position="23"/>
    </location>
</feature>
<gene>
    <name evidence="12" type="ORF">TCAL_10259</name>
</gene>
<keyword evidence="5 9" id="KW-0862">Zinc</keyword>
<comment type="similarity">
    <text evidence="1 9">Belongs to the glycosyl hydrolase 38 family.</text>
</comment>
<reference evidence="12 13" key="1">
    <citation type="journal article" date="2018" name="Nat. Ecol. Evol.">
        <title>Genomic signatures of mitonuclear coevolution across populations of Tigriopus californicus.</title>
        <authorList>
            <person name="Barreto F.S."/>
            <person name="Watson E.T."/>
            <person name="Lima T.G."/>
            <person name="Willett C.S."/>
            <person name="Edmands S."/>
            <person name="Li W."/>
            <person name="Burton R.S."/>
        </authorList>
    </citation>
    <scope>NUCLEOTIDE SEQUENCE [LARGE SCALE GENOMIC DNA]</scope>
    <source>
        <strain evidence="12 13">San Diego</strain>
    </source>
</reference>
<name>A0A553PNG2_TIGCA</name>
<dbReference type="FunFam" id="1.20.1270.50:FF:000001">
    <property type="entry name" value="Alpha-mannosidase"/>
    <property type="match status" value="1"/>
</dbReference>
<dbReference type="OMA" id="GDPPEFY"/>
<evidence type="ECO:0000256" key="3">
    <source>
        <dbReference type="ARBA" id="ARBA00022723"/>
    </source>
</evidence>
<dbReference type="InterPro" id="IPR011330">
    <property type="entry name" value="Glyco_hydro/deAcase_b/a-brl"/>
</dbReference>
<keyword evidence="13" id="KW-1185">Reference proteome</keyword>
<dbReference type="Gene3D" id="2.60.40.1180">
    <property type="entry name" value="Golgi alpha-mannosidase II"/>
    <property type="match status" value="1"/>
</dbReference>
<dbReference type="GO" id="GO:0006013">
    <property type="term" value="P:mannose metabolic process"/>
    <property type="evidence" value="ECO:0007669"/>
    <property type="project" value="InterPro"/>
</dbReference>
<evidence type="ECO:0000256" key="8">
    <source>
        <dbReference type="ARBA" id="ARBA00093232"/>
    </source>
</evidence>
<evidence type="ECO:0000256" key="5">
    <source>
        <dbReference type="ARBA" id="ARBA00022833"/>
    </source>
</evidence>
<evidence type="ECO:0000313" key="12">
    <source>
        <dbReference type="EMBL" id="TRY79214.1"/>
    </source>
</evidence>
<protein>
    <recommendedName>
        <fullName evidence="9">Alpha-mannosidase</fullName>
        <ecNumber evidence="9">3.2.1.-</ecNumber>
    </recommendedName>
</protein>
<dbReference type="SUPFAM" id="SSF88713">
    <property type="entry name" value="Glycoside hydrolase/deacetylase"/>
    <property type="match status" value="1"/>
</dbReference>
<dbReference type="GO" id="GO:0000139">
    <property type="term" value="C:Golgi membrane"/>
    <property type="evidence" value="ECO:0007669"/>
    <property type="project" value="TreeGrafter"/>
</dbReference>
<dbReference type="SMART" id="SM00872">
    <property type="entry name" value="Alpha-mann_mid"/>
    <property type="match status" value="1"/>
</dbReference>
<dbReference type="GO" id="GO:0030246">
    <property type="term" value="F:carbohydrate binding"/>
    <property type="evidence" value="ECO:0007669"/>
    <property type="project" value="InterPro"/>
</dbReference>
<dbReference type="STRING" id="6832.A0A553PNG2"/>
<sequence>MDPPIRNNKFVPGHEVRGRHGNGTDLPTLNFDVRFDAMKAFRTHGEWVEMREYWNDKMEKRYQKRRKDMWPKVPLKVIIMPHSHNDPGWLKTFEGYFNTATKNILNNAVDKMTKYKDMTFVWTEMAFLSLWYETVHDARKANFHQLVEEGRFEILTGGWVMTDEANVHIFAMVDQLIEGQQWLKNTFNVTPKSSWSVDPFGHGGTFPYVLQEAGVDGMVIMRIHYAWKEWFAREQQGDFLWHQPWDAKGKHDILCHNFPYDIYSIKGSCGPHAQVCLGFNFKNVVGEYNENGANIAINGANVKERAELILDQYGKTGSLVPHNVVLVPLGDDFTYKHDIEWDQQYSNYKILIDFINQGNYNAEISFGTLSDYFEEVRKRTTKFDTLSGDFFVYSDVFSEGRPAYWSGYYTTRPFMKQMSRQVENHLRSAEILYTYSLNKARQEADKEAIHFLEALFVHLTTARRHLALFQHHDAITGTSKQFVMHDYGLKLFEALNLCRKIQRNTLQFLTYSDKKERINGAHLGHDFERSSYKTNQVPVAIDMKRGDAFILVFNPLAQRTEEITTFYVETSAICIVDPKQVNVRYQMNPTWNSTSGFKLDTNFLEVTFKANLEPLSITKFQVKHCHVDIKRREKTQVFCNKCPNRDKPSSPLTLAGLPPGAIQLENSQMVLMFDEVTKLLTSVTNKLTGKKDELNLKFSAYPTAQFRSGAYLFKTDPHMSDYVEVFTQNDLKDVVVMSGPVYSEVTVVYESGENTQSPGSFIHTVRLYHTSDGIKSKGIYIENCFNFGDSNNHNDVDLFMRFETKIRNHEEDNTDENPVFYSDQNGFQMQKRSKVYQIGIEGNSFPITSLAYIEDSKSRLSILVDHAQAAASWMTGWLEVMVDRRSSFDDSRGMGEGVLDNRETIHRYWVTVEAQPPDEAPQPTPDTKLSLPSQLVTTLSRHLNYPAIHYLGYEAQAFRSAPISLLESGPLPCDIHLFNLRTLADPNVPTKPSSQALMILHRQGKDCELTTAQTCSEGSMDLTFKDLNTKEMRQTSLTGTQDRKEALNQLSELEIEPMTLTSVKVSF</sequence>
<dbReference type="InterPro" id="IPR011013">
    <property type="entry name" value="Gal_mutarotase_sf_dom"/>
</dbReference>
<dbReference type="PANTHER" id="PTHR11607">
    <property type="entry name" value="ALPHA-MANNOSIDASE"/>
    <property type="match status" value="1"/>
</dbReference>
<dbReference type="AlphaFoldDB" id="A0A553PNG2"/>
<dbReference type="InterPro" id="IPR011682">
    <property type="entry name" value="Glyco_hydro_38_C"/>
</dbReference>
<dbReference type="Gene3D" id="1.20.1270.50">
    <property type="entry name" value="Glycoside hydrolase family 38, central domain"/>
    <property type="match status" value="1"/>
</dbReference>
<dbReference type="Pfam" id="PF07748">
    <property type="entry name" value="Glyco_hydro_38C"/>
    <property type="match status" value="1"/>
</dbReference>
<dbReference type="Proteomes" id="UP000318571">
    <property type="component" value="Chromosome 6"/>
</dbReference>
<dbReference type="Gene3D" id="3.20.110.10">
    <property type="entry name" value="Glycoside hydrolase 38, N terminal domain"/>
    <property type="match status" value="1"/>
</dbReference>
<comment type="catalytic activity">
    <reaction evidence="8">
        <text>N(4)-{beta-D-GlcNAc-(1-&gt;2)-alpha-D-Man-(1-&gt;3)-[alpha-D-Man-(1-&gt;3)-[alpha-D-Man-(1-&gt;6)]-alpha-D-Man-(1-&gt;6)]-beta-D-Man-(1-&gt;4)-beta-D-GlcNAc-(1-&gt;4)-beta-D-GlcNAc}-L-asparaginyl-[protein] + 2 H2O = 2 alpha-D-mannopyranose + an N(4)-{beta-D-GlcNAc-(1-&gt;2)-alpha-D-Man-(1-&gt;3)-[alpha-D-Man-(1-&gt;6)]-beta-D-Man-(1-&gt;4)-beta-D-GlcNAc-(1-&gt;4)-beta-D-GlcNAc}-L-asparaginyl-[protein]</text>
        <dbReference type="Rhea" id="RHEA:56052"/>
        <dbReference type="Rhea" id="RHEA-COMP:14368"/>
        <dbReference type="Rhea" id="RHEA-COMP:14369"/>
        <dbReference type="ChEBI" id="CHEBI:15377"/>
        <dbReference type="ChEBI" id="CHEBI:28729"/>
        <dbReference type="ChEBI" id="CHEBI:60615"/>
        <dbReference type="ChEBI" id="CHEBI:60625"/>
        <dbReference type="EC" id="3.2.1.114"/>
    </reaction>
</comment>
<dbReference type="Pfam" id="PF01074">
    <property type="entry name" value="Glyco_hydro_38N"/>
    <property type="match status" value="1"/>
</dbReference>
<dbReference type="InterPro" id="IPR000602">
    <property type="entry name" value="Glyco_hydro_38_N"/>
</dbReference>
<feature type="domain" description="Glycoside hydrolase family 38 central" evidence="11">
    <location>
        <begin position="403"/>
        <end position="491"/>
    </location>
</feature>
<dbReference type="InterPro" id="IPR027291">
    <property type="entry name" value="Glyco_hydro_38_N_sf"/>
</dbReference>
<comment type="function">
    <text evidence="7">Catalyzes the first committed step in the biosynthesis of complex N-glycans. It controls conversion of high mannose to complex N-glycans; the final hydrolytic step in the N-glycan maturation pathway.</text>
</comment>
<dbReference type="InterPro" id="IPR037094">
    <property type="entry name" value="Glyco_hydro_38_cen_sf"/>
</dbReference>
<evidence type="ECO:0000256" key="10">
    <source>
        <dbReference type="SAM" id="MobiDB-lite"/>
    </source>
</evidence>
<dbReference type="InterPro" id="IPR015341">
    <property type="entry name" value="Glyco_hydro_38_cen"/>
</dbReference>
<keyword evidence="4 9" id="KW-0378">Hydrolase</keyword>
<dbReference type="SUPFAM" id="SSF74650">
    <property type="entry name" value="Galactose mutarotase-like"/>
    <property type="match status" value="1"/>
</dbReference>
<evidence type="ECO:0000256" key="2">
    <source>
        <dbReference type="ARBA" id="ARBA00011748"/>
    </source>
</evidence>
<comment type="cofactor">
    <cofactor evidence="9">
        <name>Zn(2+)</name>
        <dbReference type="ChEBI" id="CHEBI:29105"/>
    </cofactor>
    <text evidence="9">Binds 1 zinc ion per subunit.</text>
</comment>
<dbReference type="EC" id="3.2.1.-" evidence="9"/>
<dbReference type="GO" id="GO:0006491">
    <property type="term" value="P:N-glycan processing"/>
    <property type="evidence" value="ECO:0007669"/>
    <property type="project" value="TreeGrafter"/>
</dbReference>
<dbReference type="Gene3D" id="2.70.98.30">
    <property type="entry name" value="Golgi alpha-mannosidase II, domain 4"/>
    <property type="match status" value="1"/>
</dbReference>